<evidence type="ECO:0000313" key="7">
    <source>
        <dbReference type="Proteomes" id="UP000583929"/>
    </source>
</evidence>
<dbReference type="GO" id="GO:0008320">
    <property type="term" value="F:protein transmembrane transporter activity"/>
    <property type="evidence" value="ECO:0007669"/>
    <property type="project" value="TreeGrafter"/>
</dbReference>
<dbReference type="GO" id="GO:0045039">
    <property type="term" value="P:protein insertion into mitochondrial inner membrane"/>
    <property type="evidence" value="ECO:0007669"/>
    <property type="project" value="InterPro"/>
</dbReference>
<comment type="subcellular location">
    <subcellularLocation>
        <location evidence="1">Membrane</location>
        <topology evidence="1">Multi-pass membrane protein</topology>
    </subcellularLocation>
</comment>
<comment type="caution">
    <text evidence="6">The sequence shown here is derived from an EMBL/GenBank/DDBJ whole genome shotgun (WGS) entry which is preliminary data.</text>
</comment>
<dbReference type="EMBL" id="JAATIQ010000113">
    <property type="protein sequence ID" value="KAF4381230.1"/>
    <property type="molecule type" value="Genomic_DNA"/>
</dbReference>
<gene>
    <name evidence="6" type="ORF">G4B88_015496</name>
</gene>
<dbReference type="Proteomes" id="UP000583929">
    <property type="component" value="Unassembled WGS sequence"/>
</dbReference>
<name>A0A7J6GG16_CANSA</name>
<evidence type="ECO:0000313" key="6">
    <source>
        <dbReference type="EMBL" id="KAF4381230.1"/>
    </source>
</evidence>
<evidence type="ECO:0000256" key="2">
    <source>
        <dbReference type="ARBA" id="ARBA00022692"/>
    </source>
</evidence>
<dbReference type="InterPro" id="IPR039175">
    <property type="entry name" value="TIM22"/>
</dbReference>
<evidence type="ECO:0000256" key="1">
    <source>
        <dbReference type="ARBA" id="ARBA00004141"/>
    </source>
</evidence>
<dbReference type="PANTHER" id="PTHR14110">
    <property type="entry name" value="MITOCHONDRIAL IMPORT INNER MEMBRANE TRANSLOCASE SUBUNIT TIM22"/>
    <property type="match status" value="1"/>
</dbReference>
<keyword evidence="7" id="KW-1185">Reference proteome</keyword>
<protein>
    <submittedName>
        <fullName evidence="6">Uncharacterized protein</fullName>
    </submittedName>
</protein>
<dbReference type="GO" id="GO:0045036">
    <property type="term" value="P:protein targeting to chloroplast"/>
    <property type="evidence" value="ECO:0007669"/>
    <property type="project" value="TreeGrafter"/>
</dbReference>
<keyword evidence="3" id="KW-1133">Transmembrane helix</keyword>
<feature type="compositionally biased region" description="Low complexity" evidence="5">
    <location>
        <begin position="1"/>
        <end position="25"/>
    </location>
</feature>
<dbReference type="GO" id="GO:0009941">
    <property type="term" value="C:chloroplast envelope"/>
    <property type="evidence" value="ECO:0007669"/>
    <property type="project" value="TreeGrafter"/>
</dbReference>
<evidence type="ECO:0000256" key="4">
    <source>
        <dbReference type="ARBA" id="ARBA00023136"/>
    </source>
</evidence>
<reference evidence="6 7" key="1">
    <citation type="journal article" date="2020" name="bioRxiv">
        <title>Sequence and annotation of 42 cannabis genomes reveals extensive copy number variation in cannabinoid synthesis and pathogen resistance genes.</title>
        <authorList>
            <person name="Mckernan K.J."/>
            <person name="Helbert Y."/>
            <person name="Kane L.T."/>
            <person name="Ebling H."/>
            <person name="Zhang L."/>
            <person name="Liu B."/>
            <person name="Eaton Z."/>
            <person name="Mclaughlin S."/>
            <person name="Kingan S."/>
            <person name="Baybayan P."/>
            <person name="Concepcion G."/>
            <person name="Jordan M."/>
            <person name="Riva A."/>
            <person name="Barbazuk W."/>
            <person name="Harkins T."/>
        </authorList>
    </citation>
    <scope>NUCLEOTIDE SEQUENCE [LARGE SCALE GENOMIC DNA]</scope>
    <source>
        <strain evidence="7">cv. Jamaican Lion 4</strain>
        <tissue evidence="6">Leaf</tissue>
    </source>
</reference>
<proteinExistence type="predicted"/>
<dbReference type="Pfam" id="PF02466">
    <property type="entry name" value="Tim17"/>
    <property type="match status" value="1"/>
</dbReference>
<keyword evidence="4" id="KW-0472">Membrane</keyword>
<dbReference type="GO" id="GO:0042721">
    <property type="term" value="C:TIM22 mitochondrial import inner membrane insertion complex"/>
    <property type="evidence" value="ECO:0007669"/>
    <property type="project" value="InterPro"/>
</dbReference>
<accession>A0A7J6GG16</accession>
<keyword evidence="2" id="KW-0812">Transmembrane</keyword>
<feature type="region of interest" description="Disordered" evidence="5">
    <location>
        <begin position="1"/>
        <end position="30"/>
    </location>
</feature>
<evidence type="ECO:0000256" key="3">
    <source>
        <dbReference type="ARBA" id="ARBA00022989"/>
    </source>
</evidence>
<organism evidence="6 7">
    <name type="scientific">Cannabis sativa</name>
    <name type="common">Hemp</name>
    <name type="synonym">Marijuana</name>
    <dbReference type="NCBI Taxonomy" id="3483"/>
    <lineage>
        <taxon>Eukaryota</taxon>
        <taxon>Viridiplantae</taxon>
        <taxon>Streptophyta</taxon>
        <taxon>Embryophyta</taxon>
        <taxon>Tracheophyta</taxon>
        <taxon>Spermatophyta</taxon>
        <taxon>Magnoliopsida</taxon>
        <taxon>eudicotyledons</taxon>
        <taxon>Gunneridae</taxon>
        <taxon>Pentapetalae</taxon>
        <taxon>rosids</taxon>
        <taxon>fabids</taxon>
        <taxon>Rosales</taxon>
        <taxon>Cannabaceae</taxon>
        <taxon>Cannabis</taxon>
    </lineage>
</organism>
<dbReference type="AlphaFoldDB" id="A0A7J6GG16"/>
<dbReference type="PANTHER" id="PTHR14110:SF1">
    <property type="entry name" value="CHLOROPLASTIC IMPORT INNER MEMBRANE TRANSLOCASE SUBUNIT TIM22-2-RELATED"/>
    <property type="match status" value="1"/>
</dbReference>
<sequence>MAAATSDSPIPDSDSDFDSQSNPNPANALVPNSSSGATVCLFRFAGDSAAGAFMGSVFGYGAGLVKKKGFKGSFSEAASSAKTFAVLSGVHSLVVCILKKIRGKDDVINAGVAGCCTGLALSFPGAPQALLQSCLTFGAFSFIIEGLNKQQPALAHQFSAIKQHKHYNVRPSRTLLPLQFPLPNELGQAFSMFCESLKKHKNGPLSTAS</sequence>
<evidence type="ECO:0000256" key="5">
    <source>
        <dbReference type="SAM" id="MobiDB-lite"/>
    </source>
</evidence>